<name>A0A7G7MBU9_9PSEU</name>
<organism evidence="1 2">
    <name type="scientific">Pseudonocardia petroleophila</name>
    <dbReference type="NCBI Taxonomy" id="37331"/>
    <lineage>
        <taxon>Bacteria</taxon>
        <taxon>Bacillati</taxon>
        <taxon>Actinomycetota</taxon>
        <taxon>Actinomycetes</taxon>
        <taxon>Pseudonocardiales</taxon>
        <taxon>Pseudonocardiaceae</taxon>
        <taxon>Pseudonocardia</taxon>
    </lineage>
</organism>
<accession>A0A7G7MBU9</accession>
<keyword evidence="2" id="KW-1185">Reference proteome</keyword>
<dbReference type="RefSeq" id="WP_185717022.1">
    <property type="nucleotide sequence ID" value="NZ_BAAAWI010000001.1"/>
</dbReference>
<dbReference type="KEGG" id="ppel:H6H00_18620"/>
<dbReference type="Proteomes" id="UP000515728">
    <property type="component" value="Chromosome"/>
</dbReference>
<reference evidence="1 2" key="1">
    <citation type="submission" date="2020-08" db="EMBL/GenBank/DDBJ databases">
        <authorList>
            <person name="Mo P."/>
        </authorList>
    </citation>
    <scope>NUCLEOTIDE SEQUENCE [LARGE SCALE GENOMIC DNA]</scope>
    <source>
        <strain evidence="1 2">CGMCC 4.1532</strain>
    </source>
</reference>
<evidence type="ECO:0000313" key="1">
    <source>
        <dbReference type="EMBL" id="QNG50260.1"/>
    </source>
</evidence>
<gene>
    <name evidence="1" type="ORF">H6H00_18620</name>
</gene>
<dbReference type="AlphaFoldDB" id="A0A7G7MBU9"/>
<sequence length="81" mass="8467">MTTVQIPVQASPPVLGGLPDLQRERLAALRAGLLSEQSEAVSPAVGRALEMADAYLFLALGYLGHTDELFPGESAPEAPPP</sequence>
<proteinExistence type="predicted"/>
<dbReference type="EMBL" id="CP060131">
    <property type="protein sequence ID" value="QNG50260.1"/>
    <property type="molecule type" value="Genomic_DNA"/>
</dbReference>
<evidence type="ECO:0000313" key="2">
    <source>
        <dbReference type="Proteomes" id="UP000515728"/>
    </source>
</evidence>
<protein>
    <submittedName>
        <fullName evidence="1">Uncharacterized protein</fullName>
    </submittedName>
</protein>